<dbReference type="InterPro" id="IPR016167">
    <property type="entry name" value="FAD-bd_PCMH_sub1"/>
</dbReference>
<keyword evidence="12 20" id="KW-0521">NADP</keyword>
<dbReference type="InterPro" id="IPR006094">
    <property type="entry name" value="Oxid_FAD_bind_N"/>
</dbReference>
<protein>
    <recommendedName>
        <fullName evidence="7 20">UDP-N-acetylenolpyruvoylglucosamine reductase</fullName>
        <ecNumber evidence="6 20">1.3.1.98</ecNumber>
    </recommendedName>
    <alternativeName>
        <fullName evidence="18 20">UDP-N-acetylmuramate dehydrogenase</fullName>
    </alternativeName>
</protein>
<feature type="active site" description="Proton donor" evidence="20">
    <location>
        <position position="237"/>
    </location>
</feature>
<dbReference type="GO" id="GO:0051301">
    <property type="term" value="P:cell division"/>
    <property type="evidence" value="ECO:0007669"/>
    <property type="project" value="UniProtKB-KW"/>
</dbReference>
<dbReference type="GO" id="GO:0071555">
    <property type="term" value="P:cell wall organization"/>
    <property type="evidence" value="ECO:0007669"/>
    <property type="project" value="UniProtKB-KW"/>
</dbReference>
<evidence type="ECO:0000256" key="2">
    <source>
        <dbReference type="ARBA" id="ARBA00003921"/>
    </source>
</evidence>
<evidence type="ECO:0000256" key="3">
    <source>
        <dbReference type="ARBA" id="ARBA00004496"/>
    </source>
</evidence>
<dbReference type="AlphaFoldDB" id="A0A2T5J1Q8"/>
<evidence type="ECO:0000256" key="1">
    <source>
        <dbReference type="ARBA" id="ARBA00001974"/>
    </source>
</evidence>
<evidence type="ECO:0000313" key="23">
    <source>
        <dbReference type="Proteomes" id="UP000244223"/>
    </source>
</evidence>
<evidence type="ECO:0000256" key="5">
    <source>
        <dbReference type="ARBA" id="ARBA00010485"/>
    </source>
</evidence>
<dbReference type="HAMAP" id="MF_00037">
    <property type="entry name" value="MurB"/>
    <property type="match status" value="1"/>
</dbReference>
<evidence type="ECO:0000256" key="18">
    <source>
        <dbReference type="ARBA" id="ARBA00031026"/>
    </source>
</evidence>
<proteinExistence type="inferred from homology"/>
<keyword evidence="17 20" id="KW-0961">Cell wall biogenesis/degradation</keyword>
<dbReference type="Pfam" id="PF02873">
    <property type="entry name" value="MurB_C"/>
    <property type="match status" value="1"/>
</dbReference>
<sequence length="336" mass="37415">MFLENVSLQKYHSFALATQARFLWTVNRVEQLQQALRTITAKNLPVFILGGGSNVIFTQNYAGLILCPQLKGIRYQYVNHTQVLVEAAAGENWHDFVQYCLAKGWYGLENLSLIPGTVGAAPIQNIGAYGVEIKDCFASLTAIHRQTGRSQEFSLHDCQFAYRDSVFKQHLKDQFVITHVRFLLSTQSLVKTQYGDIAARLSSWHITQATPQDVARAIIAIRQQKLPDPAHIGNAGSFFKNPVVTEAHFNQLKAQYPHIVAYPQAHGVKLAAGWLIEQAGWKGQNLGQAGVYEKQALVLVNRGAATGQEVMALARQIQDSVWAKFMVALEIEVNLL</sequence>
<evidence type="ECO:0000256" key="20">
    <source>
        <dbReference type="HAMAP-Rule" id="MF_00037"/>
    </source>
</evidence>
<dbReference type="PROSITE" id="PS51387">
    <property type="entry name" value="FAD_PCMH"/>
    <property type="match status" value="1"/>
</dbReference>
<dbReference type="Pfam" id="PF01565">
    <property type="entry name" value="FAD_binding_4"/>
    <property type="match status" value="1"/>
</dbReference>
<evidence type="ECO:0000259" key="21">
    <source>
        <dbReference type="PROSITE" id="PS51387"/>
    </source>
</evidence>
<dbReference type="RefSeq" id="WP_107864826.1">
    <property type="nucleotide sequence ID" value="NZ_QAON01000003.1"/>
</dbReference>
<keyword evidence="13 20" id="KW-0133">Cell shape</keyword>
<dbReference type="NCBIfam" id="NF000755">
    <property type="entry name" value="PRK00046.1"/>
    <property type="match status" value="1"/>
</dbReference>
<comment type="subcellular location">
    <subcellularLocation>
        <location evidence="3 20">Cytoplasm</location>
    </subcellularLocation>
</comment>
<evidence type="ECO:0000256" key="14">
    <source>
        <dbReference type="ARBA" id="ARBA00022984"/>
    </source>
</evidence>
<keyword evidence="11 20" id="KW-0274">FAD</keyword>
<keyword evidence="23" id="KW-1185">Reference proteome</keyword>
<dbReference type="OrthoDB" id="9804753at2"/>
<comment type="cofactor">
    <cofactor evidence="1 20">
        <name>FAD</name>
        <dbReference type="ChEBI" id="CHEBI:57692"/>
    </cofactor>
</comment>
<gene>
    <name evidence="20" type="primary">murB</name>
    <name evidence="22" type="ORF">C8N29_103134</name>
</gene>
<comment type="function">
    <text evidence="2 20">Cell wall formation.</text>
</comment>
<dbReference type="GO" id="GO:0008360">
    <property type="term" value="P:regulation of cell shape"/>
    <property type="evidence" value="ECO:0007669"/>
    <property type="project" value="UniProtKB-KW"/>
</dbReference>
<dbReference type="NCBIfam" id="TIGR00179">
    <property type="entry name" value="murB"/>
    <property type="match status" value="1"/>
</dbReference>
<evidence type="ECO:0000256" key="8">
    <source>
        <dbReference type="ARBA" id="ARBA00022490"/>
    </source>
</evidence>
<keyword evidence="15 20" id="KW-0560">Oxidoreductase</keyword>
<reference evidence="22 23" key="1">
    <citation type="submission" date="2018-04" db="EMBL/GenBank/DDBJ databases">
        <title>Genomic Encyclopedia of Archaeal and Bacterial Type Strains, Phase II (KMG-II): from individual species to whole genera.</title>
        <authorList>
            <person name="Goeker M."/>
        </authorList>
    </citation>
    <scope>NUCLEOTIDE SEQUENCE [LARGE SCALE GENOMIC DNA]</scope>
    <source>
        <strain evidence="22 23">DSM 5822</strain>
    </source>
</reference>
<keyword evidence="8 20" id="KW-0963">Cytoplasm</keyword>
<dbReference type="EC" id="1.3.1.98" evidence="6 20"/>
<feature type="domain" description="FAD-binding PCMH-type" evidence="21">
    <location>
        <begin position="14"/>
        <end position="187"/>
    </location>
</feature>
<comment type="similarity">
    <text evidence="5 20">Belongs to the MurB family.</text>
</comment>
<dbReference type="InterPro" id="IPR003170">
    <property type="entry name" value="MurB"/>
</dbReference>
<evidence type="ECO:0000256" key="19">
    <source>
        <dbReference type="ARBA" id="ARBA00048914"/>
    </source>
</evidence>
<feature type="active site" evidence="20">
    <location>
        <position position="163"/>
    </location>
</feature>
<dbReference type="InterPro" id="IPR036318">
    <property type="entry name" value="FAD-bd_PCMH-like_sf"/>
</dbReference>
<dbReference type="NCBIfam" id="NF010478">
    <property type="entry name" value="PRK13903.1"/>
    <property type="match status" value="1"/>
</dbReference>
<keyword evidence="14 20" id="KW-0573">Peptidoglycan synthesis</keyword>
<dbReference type="Gene3D" id="3.90.78.10">
    <property type="entry name" value="UDP-N-acetylenolpyruvoylglucosamine reductase, C-terminal domain"/>
    <property type="match status" value="1"/>
</dbReference>
<dbReference type="GO" id="GO:0008762">
    <property type="term" value="F:UDP-N-acetylmuramate dehydrogenase activity"/>
    <property type="evidence" value="ECO:0007669"/>
    <property type="project" value="UniProtKB-UniRule"/>
</dbReference>
<evidence type="ECO:0000256" key="10">
    <source>
        <dbReference type="ARBA" id="ARBA00022630"/>
    </source>
</evidence>
<evidence type="ECO:0000256" key="7">
    <source>
        <dbReference type="ARBA" id="ARBA00015188"/>
    </source>
</evidence>
<evidence type="ECO:0000256" key="6">
    <source>
        <dbReference type="ARBA" id="ARBA00012518"/>
    </source>
</evidence>
<keyword evidence="9 20" id="KW-0132">Cell division</keyword>
<dbReference type="InterPro" id="IPR036635">
    <property type="entry name" value="MurB_C_sf"/>
</dbReference>
<accession>A0A2T5J1Q8</accession>
<dbReference type="SUPFAM" id="SSF56194">
    <property type="entry name" value="Uridine diphospho-N-Acetylenolpyruvylglucosamine reductase, MurB, C-terminal domain"/>
    <property type="match status" value="1"/>
</dbReference>
<evidence type="ECO:0000256" key="12">
    <source>
        <dbReference type="ARBA" id="ARBA00022857"/>
    </source>
</evidence>
<name>A0A2T5J1Q8_9GAMM</name>
<dbReference type="GO" id="GO:0009252">
    <property type="term" value="P:peptidoglycan biosynthetic process"/>
    <property type="evidence" value="ECO:0007669"/>
    <property type="project" value="UniProtKB-UniRule"/>
</dbReference>
<dbReference type="Gene3D" id="3.30.465.10">
    <property type="match status" value="1"/>
</dbReference>
<evidence type="ECO:0000256" key="16">
    <source>
        <dbReference type="ARBA" id="ARBA00023306"/>
    </source>
</evidence>
<evidence type="ECO:0000313" key="22">
    <source>
        <dbReference type="EMBL" id="PTQ90381.1"/>
    </source>
</evidence>
<evidence type="ECO:0000256" key="4">
    <source>
        <dbReference type="ARBA" id="ARBA00004752"/>
    </source>
</evidence>
<keyword evidence="16 20" id="KW-0131">Cell cycle</keyword>
<dbReference type="InterPro" id="IPR011601">
    <property type="entry name" value="MurB_C"/>
</dbReference>
<evidence type="ECO:0000256" key="11">
    <source>
        <dbReference type="ARBA" id="ARBA00022827"/>
    </source>
</evidence>
<evidence type="ECO:0000256" key="13">
    <source>
        <dbReference type="ARBA" id="ARBA00022960"/>
    </source>
</evidence>
<dbReference type="EMBL" id="QAON01000003">
    <property type="protein sequence ID" value="PTQ90381.1"/>
    <property type="molecule type" value="Genomic_DNA"/>
</dbReference>
<keyword evidence="10 20" id="KW-0285">Flavoprotein</keyword>
<evidence type="ECO:0000256" key="17">
    <source>
        <dbReference type="ARBA" id="ARBA00023316"/>
    </source>
</evidence>
<comment type="catalytic activity">
    <reaction evidence="19 20">
        <text>UDP-N-acetyl-alpha-D-muramate + NADP(+) = UDP-N-acetyl-3-O-(1-carboxyvinyl)-alpha-D-glucosamine + NADPH + H(+)</text>
        <dbReference type="Rhea" id="RHEA:12248"/>
        <dbReference type="ChEBI" id="CHEBI:15378"/>
        <dbReference type="ChEBI" id="CHEBI:57783"/>
        <dbReference type="ChEBI" id="CHEBI:58349"/>
        <dbReference type="ChEBI" id="CHEBI:68483"/>
        <dbReference type="ChEBI" id="CHEBI:70757"/>
        <dbReference type="EC" id="1.3.1.98"/>
    </reaction>
</comment>
<dbReference type="Proteomes" id="UP000244223">
    <property type="component" value="Unassembled WGS sequence"/>
</dbReference>
<feature type="active site" evidence="20">
    <location>
        <position position="332"/>
    </location>
</feature>
<dbReference type="SUPFAM" id="SSF56176">
    <property type="entry name" value="FAD-binding/transporter-associated domain-like"/>
    <property type="match status" value="1"/>
</dbReference>
<comment type="pathway">
    <text evidence="4 20">Cell wall biogenesis; peptidoglycan biosynthesis.</text>
</comment>
<organism evidence="22 23">
    <name type="scientific">Agitococcus lubricus</name>
    <dbReference type="NCBI Taxonomy" id="1077255"/>
    <lineage>
        <taxon>Bacteria</taxon>
        <taxon>Pseudomonadati</taxon>
        <taxon>Pseudomonadota</taxon>
        <taxon>Gammaproteobacteria</taxon>
        <taxon>Moraxellales</taxon>
        <taxon>Moraxellaceae</taxon>
        <taxon>Agitococcus</taxon>
    </lineage>
</organism>
<dbReference type="InterPro" id="IPR016169">
    <property type="entry name" value="FAD-bd_PCMH_sub2"/>
</dbReference>
<dbReference type="InterPro" id="IPR016166">
    <property type="entry name" value="FAD-bd_PCMH"/>
</dbReference>
<dbReference type="PANTHER" id="PTHR21071">
    <property type="entry name" value="UDP-N-ACETYLENOLPYRUVOYLGLUCOSAMINE REDUCTASE"/>
    <property type="match status" value="1"/>
</dbReference>
<evidence type="ECO:0000256" key="15">
    <source>
        <dbReference type="ARBA" id="ARBA00023002"/>
    </source>
</evidence>
<dbReference type="UniPathway" id="UPA00219"/>
<dbReference type="Gene3D" id="3.30.43.10">
    <property type="entry name" value="Uridine Diphospho-n-acetylenolpyruvylglucosamine Reductase, domain 2"/>
    <property type="match status" value="1"/>
</dbReference>
<dbReference type="GO" id="GO:0071949">
    <property type="term" value="F:FAD binding"/>
    <property type="evidence" value="ECO:0007669"/>
    <property type="project" value="InterPro"/>
</dbReference>
<dbReference type="PANTHER" id="PTHR21071:SF4">
    <property type="entry name" value="UDP-N-ACETYLENOLPYRUVOYLGLUCOSAMINE REDUCTASE"/>
    <property type="match status" value="1"/>
</dbReference>
<dbReference type="GO" id="GO:0005829">
    <property type="term" value="C:cytosol"/>
    <property type="evidence" value="ECO:0007669"/>
    <property type="project" value="TreeGrafter"/>
</dbReference>
<evidence type="ECO:0000256" key="9">
    <source>
        <dbReference type="ARBA" id="ARBA00022618"/>
    </source>
</evidence>
<comment type="caution">
    <text evidence="22">The sequence shown here is derived from an EMBL/GenBank/DDBJ whole genome shotgun (WGS) entry which is preliminary data.</text>
</comment>